<evidence type="ECO:0000256" key="2">
    <source>
        <dbReference type="SAM" id="MobiDB-lite"/>
    </source>
</evidence>
<dbReference type="Pfam" id="PF02136">
    <property type="entry name" value="NTF2"/>
    <property type="match status" value="1"/>
</dbReference>
<reference evidence="4" key="2">
    <citation type="journal article" date="2023" name="Plants (Basel)">
        <title>Annotation of the Turnera subulata (Passifloraceae) Draft Genome Reveals the S-Locus Evolved after the Divergence of Turneroideae from Passifloroideae in a Stepwise Manner.</title>
        <authorList>
            <person name="Henning P.M."/>
            <person name="Roalson E.H."/>
            <person name="Mir W."/>
            <person name="McCubbin A.G."/>
            <person name="Shore J.S."/>
        </authorList>
    </citation>
    <scope>NUCLEOTIDE SEQUENCE</scope>
    <source>
        <strain evidence="4">F60SS</strain>
    </source>
</reference>
<dbReference type="InterPro" id="IPR032710">
    <property type="entry name" value="NTF2-like_dom_sf"/>
</dbReference>
<dbReference type="InterPro" id="IPR039539">
    <property type="entry name" value="Ras_GTPase_bind_prot"/>
</dbReference>
<comment type="caution">
    <text evidence="4">The sequence shown here is derived from an EMBL/GenBank/DDBJ whole genome shotgun (WGS) entry which is preliminary data.</text>
</comment>
<name>A0A9Q0FZT0_9ROSI</name>
<dbReference type="EMBL" id="JAKUCV010002969">
    <property type="protein sequence ID" value="KAJ4840745.1"/>
    <property type="molecule type" value="Genomic_DNA"/>
</dbReference>
<evidence type="ECO:0000313" key="4">
    <source>
        <dbReference type="EMBL" id="KAJ4840745.1"/>
    </source>
</evidence>
<evidence type="ECO:0000259" key="3">
    <source>
        <dbReference type="PROSITE" id="PS50177"/>
    </source>
</evidence>
<proteinExistence type="predicted"/>
<evidence type="ECO:0000313" key="5">
    <source>
        <dbReference type="Proteomes" id="UP001141552"/>
    </source>
</evidence>
<reference evidence="4" key="1">
    <citation type="submission" date="2022-02" db="EMBL/GenBank/DDBJ databases">
        <authorList>
            <person name="Henning P.M."/>
            <person name="McCubbin A.G."/>
            <person name="Shore J.S."/>
        </authorList>
    </citation>
    <scope>NUCLEOTIDE SEQUENCE</scope>
    <source>
        <strain evidence="4">F60SS</strain>
        <tissue evidence="4">Leaves</tissue>
    </source>
</reference>
<dbReference type="InterPro" id="IPR002075">
    <property type="entry name" value="NTF2_dom"/>
</dbReference>
<dbReference type="GO" id="GO:0003729">
    <property type="term" value="F:mRNA binding"/>
    <property type="evidence" value="ECO:0007669"/>
    <property type="project" value="TreeGrafter"/>
</dbReference>
<dbReference type="InterPro" id="IPR018222">
    <property type="entry name" value="Nuclear_transport_factor_2_euk"/>
</dbReference>
<dbReference type="PANTHER" id="PTHR10693:SF20">
    <property type="entry name" value="AT27578P"/>
    <property type="match status" value="1"/>
</dbReference>
<accession>A0A9Q0FZT0</accession>
<dbReference type="OrthoDB" id="339151at2759"/>
<dbReference type="PROSITE" id="PS50177">
    <property type="entry name" value="NTF2_DOMAIN"/>
    <property type="match status" value="1"/>
</dbReference>
<sequence>MAASEVQWPDTADSVIDLFVDEYYKTLHEHPERVYMFYLDDSKHGRQGEDGIMRTATTLQEIDQKIRSLGYAGCATEISSVDSRQSSDDRVLVLVTEFLKGNDNLRLEFTQSFILARHDKGYYVLNDVLRIFYGLKHQDGNEGQDSNVESHPTPVQSNEKP</sequence>
<dbReference type="Gene3D" id="3.10.450.50">
    <property type="match status" value="1"/>
</dbReference>
<organism evidence="4 5">
    <name type="scientific">Turnera subulata</name>
    <dbReference type="NCBI Taxonomy" id="218843"/>
    <lineage>
        <taxon>Eukaryota</taxon>
        <taxon>Viridiplantae</taxon>
        <taxon>Streptophyta</taxon>
        <taxon>Embryophyta</taxon>
        <taxon>Tracheophyta</taxon>
        <taxon>Spermatophyta</taxon>
        <taxon>Magnoliopsida</taxon>
        <taxon>eudicotyledons</taxon>
        <taxon>Gunneridae</taxon>
        <taxon>Pentapetalae</taxon>
        <taxon>rosids</taxon>
        <taxon>fabids</taxon>
        <taxon>Malpighiales</taxon>
        <taxon>Passifloraceae</taxon>
        <taxon>Turnera</taxon>
    </lineage>
</organism>
<protein>
    <recommendedName>
        <fullName evidence="3">NTF2 domain-containing protein</fullName>
    </recommendedName>
</protein>
<evidence type="ECO:0000256" key="1">
    <source>
        <dbReference type="ARBA" id="ARBA00022884"/>
    </source>
</evidence>
<dbReference type="SUPFAM" id="SSF54427">
    <property type="entry name" value="NTF2-like"/>
    <property type="match status" value="1"/>
</dbReference>
<dbReference type="Proteomes" id="UP001141552">
    <property type="component" value="Unassembled WGS sequence"/>
</dbReference>
<feature type="region of interest" description="Disordered" evidence="2">
    <location>
        <begin position="140"/>
        <end position="161"/>
    </location>
</feature>
<dbReference type="GO" id="GO:1990904">
    <property type="term" value="C:ribonucleoprotein complex"/>
    <property type="evidence" value="ECO:0007669"/>
    <property type="project" value="TreeGrafter"/>
</dbReference>
<dbReference type="PANTHER" id="PTHR10693">
    <property type="entry name" value="RAS GTPASE-ACTIVATING PROTEIN-BINDING PROTEIN"/>
    <property type="match status" value="1"/>
</dbReference>
<keyword evidence="1" id="KW-0694">RNA-binding</keyword>
<keyword evidence="5" id="KW-1185">Reference proteome</keyword>
<dbReference type="CDD" id="cd00780">
    <property type="entry name" value="NTF2"/>
    <property type="match status" value="1"/>
</dbReference>
<dbReference type="AlphaFoldDB" id="A0A9Q0FZT0"/>
<feature type="domain" description="NTF2" evidence="3">
    <location>
        <begin position="15"/>
        <end position="131"/>
    </location>
</feature>
<dbReference type="GO" id="GO:0005829">
    <property type="term" value="C:cytosol"/>
    <property type="evidence" value="ECO:0007669"/>
    <property type="project" value="TreeGrafter"/>
</dbReference>
<feature type="compositionally biased region" description="Polar residues" evidence="2">
    <location>
        <begin position="141"/>
        <end position="161"/>
    </location>
</feature>
<gene>
    <name evidence="4" type="ORF">Tsubulata_005550</name>
</gene>